<feature type="binding site" evidence="11">
    <location>
        <position position="550"/>
    </location>
    <ligand>
        <name>Zn(2+)</name>
        <dbReference type="ChEBI" id="CHEBI:29105"/>
        <label>1</label>
    </ligand>
</feature>
<accession>A0ABT0C891</accession>
<dbReference type="Pfam" id="PF00271">
    <property type="entry name" value="Helicase_C"/>
    <property type="match status" value="1"/>
</dbReference>
<dbReference type="Proteomes" id="UP000830835">
    <property type="component" value="Unassembled WGS sequence"/>
</dbReference>
<dbReference type="SMART" id="SM00490">
    <property type="entry name" value="HELICc"/>
    <property type="match status" value="1"/>
</dbReference>
<dbReference type="InterPro" id="IPR005259">
    <property type="entry name" value="PriA"/>
</dbReference>
<dbReference type="CDD" id="cd17929">
    <property type="entry name" value="DEXHc_priA"/>
    <property type="match status" value="1"/>
</dbReference>
<evidence type="ECO:0000313" key="16">
    <source>
        <dbReference type="Proteomes" id="UP000830835"/>
    </source>
</evidence>
<feature type="domain" description="Helicase C-terminal" evidence="14">
    <location>
        <begin position="542"/>
        <end position="701"/>
    </location>
</feature>
<feature type="binding site" evidence="11">
    <location>
        <position position="537"/>
    </location>
    <ligand>
        <name>Zn(2+)</name>
        <dbReference type="ChEBI" id="CHEBI:29105"/>
        <label>2</label>
    </ligand>
</feature>
<dbReference type="Pfam" id="PF18319">
    <property type="entry name" value="Zn_ribbon_PriA"/>
    <property type="match status" value="1"/>
</dbReference>
<keyword evidence="6 11" id="KW-0347">Helicase</keyword>
<evidence type="ECO:0000259" key="14">
    <source>
        <dbReference type="PROSITE" id="PS51194"/>
    </source>
</evidence>
<comment type="similarity">
    <text evidence="11">Belongs to the helicase family. PriA subfamily.</text>
</comment>
<keyword evidence="9 11" id="KW-0238">DNA-binding</keyword>
<feature type="domain" description="Helicase ATP-binding" evidence="13">
    <location>
        <begin position="272"/>
        <end position="439"/>
    </location>
</feature>
<dbReference type="NCBIfam" id="TIGR00595">
    <property type="entry name" value="priA"/>
    <property type="match status" value="1"/>
</dbReference>
<organism evidence="15 16">
    <name type="scientific">Thermostichus vulcanus str. 'Rupite'</name>
    <dbReference type="NCBI Taxonomy" id="2813851"/>
    <lineage>
        <taxon>Bacteria</taxon>
        <taxon>Bacillati</taxon>
        <taxon>Cyanobacteriota</taxon>
        <taxon>Cyanophyceae</taxon>
        <taxon>Thermostichales</taxon>
        <taxon>Thermostichaceae</taxon>
        <taxon>Thermostichus</taxon>
    </lineage>
</organism>
<evidence type="ECO:0000256" key="12">
    <source>
        <dbReference type="SAM" id="MobiDB-lite"/>
    </source>
</evidence>
<dbReference type="HAMAP" id="MF_00983">
    <property type="entry name" value="PriA"/>
    <property type="match status" value="1"/>
</dbReference>
<feature type="binding site" evidence="11">
    <location>
        <position position="507"/>
    </location>
    <ligand>
        <name>Zn(2+)</name>
        <dbReference type="ChEBI" id="CHEBI:29105"/>
        <label>1</label>
    </ligand>
</feature>
<evidence type="ECO:0000256" key="7">
    <source>
        <dbReference type="ARBA" id="ARBA00022833"/>
    </source>
</evidence>
<dbReference type="InterPro" id="IPR027417">
    <property type="entry name" value="P-loop_NTPase"/>
</dbReference>
<evidence type="ECO:0000256" key="5">
    <source>
        <dbReference type="ARBA" id="ARBA00022801"/>
    </source>
</evidence>
<dbReference type="PROSITE" id="PS51194">
    <property type="entry name" value="HELICASE_CTER"/>
    <property type="match status" value="1"/>
</dbReference>
<dbReference type="InterPro" id="IPR042115">
    <property type="entry name" value="PriA_3primeBD_sf"/>
</dbReference>
<dbReference type="Gene3D" id="3.40.50.300">
    <property type="entry name" value="P-loop containing nucleotide triphosphate hydrolases"/>
    <property type="match status" value="2"/>
</dbReference>
<feature type="binding site" evidence="11">
    <location>
        <position position="510"/>
    </location>
    <ligand>
        <name>Zn(2+)</name>
        <dbReference type="ChEBI" id="CHEBI:29105"/>
        <label>1</label>
    </ligand>
</feature>
<dbReference type="EC" id="5.6.2.4" evidence="11"/>
<evidence type="ECO:0000259" key="13">
    <source>
        <dbReference type="PROSITE" id="PS51192"/>
    </source>
</evidence>
<dbReference type="SUPFAM" id="SSF52540">
    <property type="entry name" value="P-loop containing nucleoside triphosphate hydrolases"/>
    <property type="match status" value="1"/>
</dbReference>
<name>A0ABT0C891_THEVL</name>
<feature type="binding site" evidence="11">
    <location>
        <position position="516"/>
    </location>
    <ligand>
        <name>Zn(2+)</name>
        <dbReference type="ChEBI" id="CHEBI:29105"/>
        <label>2</label>
    </ligand>
</feature>
<dbReference type="Pfam" id="PF17764">
    <property type="entry name" value="PriA_3primeBD"/>
    <property type="match status" value="1"/>
</dbReference>
<dbReference type="InterPro" id="IPR011545">
    <property type="entry name" value="DEAD/DEAH_box_helicase_dom"/>
</dbReference>
<reference evidence="15" key="1">
    <citation type="submission" date="2021-02" db="EMBL/GenBank/DDBJ databases">
        <title>The CRISPR/cas machinery reduction and long-range gene transfer in the hot spring cyanobacterium Synechococcus.</title>
        <authorList>
            <person name="Dvorak P."/>
            <person name="Jahodarova E."/>
            <person name="Hasler P."/>
            <person name="Poulickova A."/>
        </authorList>
    </citation>
    <scope>NUCLEOTIDE SEQUENCE</scope>
    <source>
        <strain evidence="15">Rupite</strain>
    </source>
</reference>
<keyword evidence="4 11" id="KW-0547">Nucleotide-binding</keyword>
<dbReference type="InterPro" id="IPR014001">
    <property type="entry name" value="Helicase_ATP-bd"/>
</dbReference>
<dbReference type="InterPro" id="IPR041222">
    <property type="entry name" value="PriA_3primeBD"/>
</dbReference>
<dbReference type="Pfam" id="PF18074">
    <property type="entry name" value="PriA_C"/>
    <property type="match status" value="1"/>
</dbReference>
<comment type="subunit">
    <text evidence="11">Component of the replication restart primosome.</text>
</comment>
<dbReference type="PANTHER" id="PTHR30580">
    <property type="entry name" value="PRIMOSOMAL PROTEIN N"/>
    <property type="match status" value="1"/>
</dbReference>
<keyword evidence="2 11" id="KW-0235">DNA replication</keyword>
<keyword evidence="8 11" id="KW-0067">ATP-binding</keyword>
<dbReference type="PROSITE" id="PS51192">
    <property type="entry name" value="HELICASE_ATP_BIND_1"/>
    <property type="match status" value="1"/>
</dbReference>
<gene>
    <name evidence="11 15" type="primary">priA</name>
    <name evidence="15" type="ORF">JX360_03610</name>
</gene>
<evidence type="ECO:0000256" key="6">
    <source>
        <dbReference type="ARBA" id="ARBA00022806"/>
    </source>
</evidence>
<evidence type="ECO:0000256" key="3">
    <source>
        <dbReference type="ARBA" id="ARBA00022723"/>
    </source>
</evidence>
<dbReference type="EMBL" id="JAFIRA010000005">
    <property type="protein sequence ID" value="MCJ2542000.1"/>
    <property type="molecule type" value="Genomic_DNA"/>
</dbReference>
<evidence type="ECO:0000256" key="4">
    <source>
        <dbReference type="ARBA" id="ARBA00022741"/>
    </source>
</evidence>
<evidence type="ECO:0000313" key="15">
    <source>
        <dbReference type="EMBL" id="MCJ2542000.1"/>
    </source>
</evidence>
<feature type="binding site" evidence="11">
    <location>
        <position position="547"/>
    </location>
    <ligand>
        <name>Zn(2+)</name>
        <dbReference type="ChEBI" id="CHEBI:29105"/>
        <label>1</label>
    </ligand>
</feature>
<keyword evidence="7 11" id="KW-0862">Zinc</keyword>
<keyword evidence="5 11" id="KW-0378">Hydrolase</keyword>
<proteinExistence type="inferred from homology"/>
<dbReference type="CDD" id="cd18804">
    <property type="entry name" value="SF2_C_priA"/>
    <property type="match status" value="1"/>
</dbReference>
<dbReference type="InterPro" id="IPR041236">
    <property type="entry name" value="PriA_C"/>
</dbReference>
<comment type="function">
    <text evidence="11">Initiates the restart of stalled replication forks, which reloads the replicative helicase on sites other than the origin of replication. Recognizes and binds to abandoned replication forks and remodels them to uncover a helicase loading site. Promotes assembly of the primosome at these replication forks.</text>
</comment>
<evidence type="ECO:0000256" key="8">
    <source>
        <dbReference type="ARBA" id="ARBA00022840"/>
    </source>
</evidence>
<feature type="binding site" evidence="11">
    <location>
        <position position="534"/>
    </location>
    <ligand>
        <name>Zn(2+)</name>
        <dbReference type="ChEBI" id="CHEBI:29105"/>
        <label>2</label>
    </ligand>
</feature>
<dbReference type="InterPro" id="IPR040498">
    <property type="entry name" value="PriA_CRR"/>
</dbReference>
<dbReference type="PANTHER" id="PTHR30580:SF0">
    <property type="entry name" value="PRIMOSOMAL PROTEIN N"/>
    <property type="match status" value="1"/>
</dbReference>
<keyword evidence="3 11" id="KW-0479">Metal-binding</keyword>
<comment type="cofactor">
    <cofactor evidence="11">
        <name>Zn(2+)</name>
        <dbReference type="ChEBI" id="CHEBI:29105"/>
    </cofactor>
    <text evidence="11">Binds 2 zinc ions per subunit.</text>
</comment>
<keyword evidence="16" id="KW-1185">Reference proteome</keyword>
<keyword evidence="1 11" id="KW-0639">Primosome</keyword>
<comment type="catalytic activity">
    <reaction evidence="11">
        <text>ATP + H2O = ADP + phosphate + H(+)</text>
        <dbReference type="Rhea" id="RHEA:13065"/>
        <dbReference type="ChEBI" id="CHEBI:15377"/>
        <dbReference type="ChEBI" id="CHEBI:15378"/>
        <dbReference type="ChEBI" id="CHEBI:30616"/>
        <dbReference type="ChEBI" id="CHEBI:43474"/>
        <dbReference type="ChEBI" id="CHEBI:456216"/>
        <dbReference type="EC" id="5.6.2.4"/>
    </reaction>
</comment>
<dbReference type="Pfam" id="PF00270">
    <property type="entry name" value="DEAD"/>
    <property type="match status" value="1"/>
</dbReference>
<dbReference type="NCBIfam" id="NF004066">
    <property type="entry name" value="PRK05580.1-3"/>
    <property type="match status" value="1"/>
</dbReference>
<evidence type="ECO:0000256" key="1">
    <source>
        <dbReference type="ARBA" id="ARBA00022515"/>
    </source>
</evidence>
<evidence type="ECO:0000256" key="9">
    <source>
        <dbReference type="ARBA" id="ARBA00023125"/>
    </source>
</evidence>
<comment type="caution">
    <text evidence="15">The sequence shown here is derived from an EMBL/GenBank/DDBJ whole genome shotgun (WGS) entry which is preliminary data.</text>
</comment>
<dbReference type="Gene3D" id="3.40.1440.60">
    <property type="entry name" value="PriA, 3(prime) DNA-binding domain"/>
    <property type="match status" value="1"/>
</dbReference>
<comment type="catalytic activity">
    <reaction evidence="11">
        <text>Couples ATP hydrolysis with the unwinding of duplex DNA by translocating in the 3'-5' direction.</text>
        <dbReference type="EC" id="5.6.2.4"/>
    </reaction>
</comment>
<feature type="binding site" evidence="11">
    <location>
        <position position="519"/>
    </location>
    <ligand>
        <name>Zn(2+)</name>
        <dbReference type="ChEBI" id="CHEBI:29105"/>
        <label>2</label>
    </ligand>
</feature>
<evidence type="ECO:0000256" key="11">
    <source>
        <dbReference type="HAMAP-Rule" id="MF_00983"/>
    </source>
</evidence>
<evidence type="ECO:0000256" key="2">
    <source>
        <dbReference type="ARBA" id="ARBA00022705"/>
    </source>
</evidence>
<keyword evidence="10 11" id="KW-0413">Isomerase</keyword>
<evidence type="ECO:0000256" key="10">
    <source>
        <dbReference type="ARBA" id="ARBA00023235"/>
    </source>
</evidence>
<protein>
    <recommendedName>
        <fullName evidence="11">Replication restart protein PriA</fullName>
    </recommendedName>
    <alternativeName>
        <fullName evidence="11">ATP-dependent DNA helicase PriA</fullName>
        <ecNumber evidence="11">5.6.2.4</ecNumber>
    </alternativeName>
    <alternativeName>
        <fullName evidence="11">DNA 3'-5' helicase PriA</fullName>
    </alternativeName>
</protein>
<feature type="region of interest" description="Disordered" evidence="12">
    <location>
        <begin position="169"/>
        <end position="197"/>
    </location>
</feature>
<dbReference type="InterPro" id="IPR001650">
    <property type="entry name" value="Helicase_C-like"/>
</dbReference>
<sequence>MWVDHPHLGGCFTYRVPQEWDPQPGDVLSVPFGQQMAGAVALGWRSDLPEGVDPQSIRDIEAVVAKGILPSEFWPLLQQVADYYLTPLAQVVRTVLPPGLLNRSQRRIRLLATTSGDPGACSPAAQKVLQLLQARGGDLAWRYLQHQVPNAAGALRELQQQGWVESHWQESGGGKLKTQQAASLADPSPEGLSPSQQKALQCLQQAGGELLLTDWATKAGVSRAVLQGLARKGRVHLYERPLLRLETGGATAPQDPPKPLTTAQTKAVQAILAALGQAQRFLLHGVTGSGKTEVYLQVIAQVLQRGGSALVLVPEIGLTPQLTDRFRARLGSRVWVYHSGLSDGERYDTWRQMLSPGPQVVIGTRSAVFAPLSQLGVIVLDEEHDDSFKQDQPQPCYHARQVAEWRAELAGCPLVLGSATPAVETYAAHLQAPQQWIRLPLPDRIPQQGIPATLPHLELVDMRQELAAGNWTVLSRRLRQALQQTLDKGEQAILFVPRRGHSTFVLCRSCGVVLMCSHCDVSLTFHQLGQDLRCHYCGARRPHPQRCPECGSPYLKHFGSGTQKVVEVLQQHWPDLSILRYDSDATRRKGSHRDLLEQFRRGEAQVLVGTQMLTKGLDIPQVTLVGVMAADGLLHQSDYRAGERSFQLLTQVAGRAGRGSLPGQAIIQTYLPEHPILAAVLAQDYESFLQAELKQRQEGGYPPYRALLLMRLSSPRLEPLERYCTQVAERLQGIPGELLGPGPAQVERVSGRYRWQILLKQDPNCPWDRSQLAVQLRTAIGHPPQGIRVSLDVDPLRIL</sequence>
<dbReference type="SMART" id="SM00487">
    <property type="entry name" value="DEXDc"/>
    <property type="match status" value="1"/>
</dbReference>